<dbReference type="GO" id="GO:0010008">
    <property type="term" value="C:endosome membrane"/>
    <property type="evidence" value="ECO:0007669"/>
    <property type="project" value="UniProtKB-SubCell"/>
</dbReference>
<organism evidence="14 15">
    <name type="scientific">Candolleomyces aberdarensis</name>
    <dbReference type="NCBI Taxonomy" id="2316362"/>
    <lineage>
        <taxon>Eukaryota</taxon>
        <taxon>Fungi</taxon>
        <taxon>Dikarya</taxon>
        <taxon>Basidiomycota</taxon>
        <taxon>Agaricomycotina</taxon>
        <taxon>Agaricomycetes</taxon>
        <taxon>Agaricomycetidae</taxon>
        <taxon>Agaricales</taxon>
        <taxon>Agaricineae</taxon>
        <taxon>Psathyrellaceae</taxon>
        <taxon>Candolleomyces</taxon>
    </lineage>
</organism>
<evidence type="ECO:0000256" key="5">
    <source>
        <dbReference type="ARBA" id="ARBA00020357"/>
    </source>
</evidence>
<dbReference type="AlphaFoldDB" id="A0A4Q2DY51"/>
<evidence type="ECO:0000313" key="15">
    <source>
        <dbReference type="Proteomes" id="UP000290288"/>
    </source>
</evidence>
<dbReference type="GO" id="GO:0042802">
    <property type="term" value="F:identical protein binding"/>
    <property type="evidence" value="ECO:0007669"/>
    <property type="project" value="InterPro"/>
</dbReference>
<feature type="compositionally biased region" description="Basic and acidic residues" evidence="12">
    <location>
        <begin position="497"/>
        <end position="507"/>
    </location>
</feature>
<dbReference type="GO" id="GO:0030479">
    <property type="term" value="C:actin cortical patch"/>
    <property type="evidence" value="ECO:0007669"/>
    <property type="project" value="UniProtKB-SubCell"/>
</dbReference>
<keyword evidence="6 11" id="KW-0728">SH3 domain</keyword>
<keyword evidence="15" id="KW-1185">Reference proteome</keyword>
<feature type="compositionally biased region" description="Polar residues" evidence="12">
    <location>
        <begin position="388"/>
        <end position="399"/>
    </location>
</feature>
<evidence type="ECO:0000256" key="2">
    <source>
        <dbReference type="ARBA" id="ARBA00004134"/>
    </source>
</evidence>
<dbReference type="InterPro" id="IPR013761">
    <property type="entry name" value="SAM/pointed_sf"/>
</dbReference>
<feature type="region of interest" description="Disordered" evidence="12">
    <location>
        <begin position="388"/>
        <end position="507"/>
    </location>
</feature>
<name>A0A4Q2DY51_9AGAR</name>
<dbReference type="InterPro" id="IPR035800">
    <property type="entry name" value="Sla1_SH3_1"/>
</dbReference>
<dbReference type="PROSITE" id="PS50002">
    <property type="entry name" value="SH3"/>
    <property type="match status" value="2"/>
</dbReference>
<evidence type="ECO:0000256" key="3">
    <source>
        <dbReference type="ARBA" id="ARBA00004413"/>
    </source>
</evidence>
<evidence type="ECO:0000256" key="4">
    <source>
        <dbReference type="ARBA" id="ARBA00007948"/>
    </source>
</evidence>
<reference evidence="14 15" key="1">
    <citation type="submission" date="2019-01" db="EMBL/GenBank/DDBJ databases">
        <title>Draft genome sequence of Psathyrella aberdarensis IHI B618.</title>
        <authorList>
            <person name="Buettner E."/>
            <person name="Kellner H."/>
        </authorList>
    </citation>
    <scope>NUCLEOTIDE SEQUENCE [LARGE SCALE GENOMIC DNA]</scope>
    <source>
        <strain evidence="14 15">IHI B618</strain>
    </source>
</reference>
<feature type="compositionally biased region" description="Basic and acidic residues" evidence="12">
    <location>
        <begin position="426"/>
        <end position="445"/>
    </location>
</feature>
<evidence type="ECO:0000256" key="8">
    <source>
        <dbReference type="ARBA" id="ARBA00022753"/>
    </source>
</evidence>
<dbReference type="InterPro" id="IPR007131">
    <property type="entry name" value="SHD1"/>
</dbReference>
<dbReference type="InterPro" id="IPR036028">
    <property type="entry name" value="SH3-like_dom_sf"/>
</dbReference>
<dbReference type="GO" id="GO:0005886">
    <property type="term" value="C:plasma membrane"/>
    <property type="evidence" value="ECO:0007669"/>
    <property type="project" value="UniProtKB-SubCell"/>
</dbReference>
<evidence type="ECO:0000256" key="9">
    <source>
        <dbReference type="ARBA" id="ARBA00023203"/>
    </source>
</evidence>
<evidence type="ECO:0000256" key="12">
    <source>
        <dbReference type="SAM" id="MobiDB-lite"/>
    </source>
</evidence>
<accession>A0A4Q2DY51</accession>
<comment type="similarity">
    <text evidence="4">Belongs to the SLA1 family.</text>
</comment>
<feature type="compositionally biased region" description="Polar residues" evidence="12">
    <location>
        <begin position="734"/>
        <end position="757"/>
    </location>
</feature>
<dbReference type="InterPro" id="IPR001452">
    <property type="entry name" value="SH3_domain"/>
</dbReference>
<gene>
    <name evidence="14" type="ORF">EST38_g582</name>
</gene>
<evidence type="ECO:0000256" key="11">
    <source>
        <dbReference type="PROSITE-ProRule" id="PRU00192"/>
    </source>
</evidence>
<dbReference type="InterPro" id="IPR056996">
    <property type="entry name" value="PH_SLA1"/>
</dbReference>
<evidence type="ECO:0000313" key="14">
    <source>
        <dbReference type="EMBL" id="RXW25299.1"/>
    </source>
</evidence>
<dbReference type="EMBL" id="SDEE01000007">
    <property type="protein sequence ID" value="RXW25299.1"/>
    <property type="molecule type" value="Genomic_DNA"/>
</dbReference>
<keyword evidence="10" id="KW-0206">Cytoskeleton</keyword>
<dbReference type="STRING" id="2316362.A0A4Q2DY51"/>
<dbReference type="PRINTS" id="PR00452">
    <property type="entry name" value="SH3DOMAIN"/>
</dbReference>
<feature type="region of interest" description="Disordered" evidence="12">
    <location>
        <begin position="684"/>
        <end position="843"/>
    </location>
</feature>
<keyword evidence="8" id="KW-0967">Endosome</keyword>
<dbReference type="Gene3D" id="2.30.30.700">
    <property type="entry name" value="SLA1 homology domain 1"/>
    <property type="match status" value="1"/>
</dbReference>
<dbReference type="Pfam" id="PF03983">
    <property type="entry name" value="SHD1"/>
    <property type="match status" value="1"/>
</dbReference>
<protein>
    <recommendedName>
        <fullName evidence="5">Actin cytoskeleton-regulatory complex protein SLA1</fullName>
    </recommendedName>
</protein>
<evidence type="ECO:0000256" key="6">
    <source>
        <dbReference type="ARBA" id="ARBA00022443"/>
    </source>
</evidence>
<dbReference type="PANTHER" id="PTHR15735">
    <property type="entry name" value="FCH AND DOUBLE SH3 DOMAINS PROTEIN"/>
    <property type="match status" value="1"/>
</dbReference>
<feature type="compositionally biased region" description="Low complexity" evidence="12">
    <location>
        <begin position="759"/>
        <end position="772"/>
    </location>
</feature>
<comment type="caution">
    <text evidence="14">The sequence shown here is derived from an EMBL/GenBank/DDBJ whole genome shotgun (WGS) entry which is preliminary data.</text>
</comment>
<feature type="compositionally biased region" description="Basic and acidic residues" evidence="12">
    <location>
        <begin position="453"/>
        <end position="463"/>
    </location>
</feature>
<evidence type="ECO:0000256" key="7">
    <source>
        <dbReference type="ARBA" id="ARBA00022583"/>
    </source>
</evidence>
<feature type="compositionally biased region" description="Low complexity" evidence="12">
    <location>
        <begin position="481"/>
        <end position="491"/>
    </location>
</feature>
<keyword evidence="10" id="KW-0963">Cytoplasm</keyword>
<dbReference type="GO" id="GO:0006897">
    <property type="term" value="P:endocytosis"/>
    <property type="evidence" value="ECO:0007669"/>
    <property type="project" value="UniProtKB-KW"/>
</dbReference>
<keyword evidence="7" id="KW-0254">Endocytosis</keyword>
<dbReference type="SUPFAM" id="SSF50044">
    <property type="entry name" value="SH3-domain"/>
    <property type="match status" value="3"/>
</dbReference>
<evidence type="ECO:0000256" key="10">
    <source>
        <dbReference type="ARBA" id="ARBA00023212"/>
    </source>
</evidence>
<dbReference type="GO" id="GO:0043130">
    <property type="term" value="F:ubiquitin binding"/>
    <property type="evidence" value="ECO:0007669"/>
    <property type="project" value="InterPro"/>
</dbReference>
<evidence type="ECO:0000259" key="13">
    <source>
        <dbReference type="PROSITE" id="PS50002"/>
    </source>
</evidence>
<dbReference type="GO" id="GO:0030674">
    <property type="term" value="F:protein-macromolecule adaptor activity"/>
    <property type="evidence" value="ECO:0007669"/>
    <property type="project" value="InterPro"/>
</dbReference>
<proteinExistence type="inferred from homology"/>
<feature type="domain" description="SH3" evidence="13">
    <location>
        <begin position="328"/>
        <end position="388"/>
    </location>
</feature>
<dbReference type="Proteomes" id="UP000290288">
    <property type="component" value="Unassembled WGS sequence"/>
</dbReference>
<dbReference type="SMART" id="SM00326">
    <property type="entry name" value="SH3"/>
    <property type="match status" value="3"/>
</dbReference>
<dbReference type="GO" id="GO:0003779">
    <property type="term" value="F:actin binding"/>
    <property type="evidence" value="ECO:0007669"/>
    <property type="project" value="UniProtKB-KW"/>
</dbReference>
<evidence type="ECO:0000256" key="1">
    <source>
        <dbReference type="ARBA" id="ARBA00004125"/>
    </source>
</evidence>
<dbReference type="Gene3D" id="2.30.30.40">
    <property type="entry name" value="SH3 Domains"/>
    <property type="match status" value="3"/>
</dbReference>
<dbReference type="Gene3D" id="1.10.150.50">
    <property type="entry name" value="Transcription Factor, Ets-1"/>
    <property type="match status" value="1"/>
</dbReference>
<dbReference type="Pfam" id="PF14604">
    <property type="entry name" value="SH3_9"/>
    <property type="match status" value="1"/>
</dbReference>
<sequence>MPPTGSAESGPEHYLAVLKAAYDYEPQSEDEIAIQEAQLLLLVERTDEDWWKVKVKGETQDDEGPVGLVPAAYVEQAEHTSLVKVLYSYEAVAPGELSVNEEDTLLLFETDGDWILAQSHTGDGAGYVPGNYVETASADEPAPQPSLSEIVVPESPPRPSATYEDPADRVQAHKLSADDIKTWSVSEVDKKGKKKKGTLGIGNGSLFFASESDKKWQTSDVTDASIDKPKHVQIEIAGANATSLHFHAGSKEGAEEILAKVQSSKALATATSSSNGSEAPTTRRLPPMADPKSMKKPSVHFSTSEPVIIPPRPQAEEGTDDEEETPDVKGENASALYEFKADGEDELSVAEGEQLIVLERDDDDWWKCRNAMGAEGVVPAQYVQLQTANSNGAATSSRAQDNEAQEKAERLAREQAEREEAELAEEERRREEERRHKKMEADKPKPAAVAAQAERDKPKKDQPKPTTPKSPPRPETDGPTSPSGSSSKSSSELGRPPPDKTRTWHDRSGQFRVDAAFLGFNGGKLRLHKVNGVVVEVPAEKMSLEDMKYVERAMSKKGQDLGEDVPLAIAARVNAASGSNGSQGRAPPPPKKGPKIDWFDFFLGAGCDMDDCTRYAASFERDKIDETILPDVTDSTMRSLGLKEGDIIRVKKAIEKRRPNENLVKPSPYLQEQIKRDEELAKQLQAQENSGRGAAPNLFAGPGGVLKNPRRGRPQPTKSLPSGVDIKAIDSASEAIQRTSSPQASTPLSAQPTSNAVNAPPRSSSALAAPSSGFDDNAWTPRPSSTKPLVGTPPPQNRAPSAPPAAPAKAPTPPAPAPAPAVAATPPAPQPPAVAQSTTPSLAKTTESDIFEQLARLSNLRAASAPVPSPQQQVAPILTATPSIQTPSSFHAGMGVSNSPIPLGQLQAHTPTLTPNPQQLYIGPRGPFAPVPANQGLLQPLIPTQTGFNSFVPTRAPIVQNLPPMPMQTGMLQPTMGGLSPPQMSPNGLLPQQTGMPMNGGFNSGGFGVGQMPFQNNPGFGQMQPLQPQMTSFNPAGNNMFNSLAAPSLPAAPVKDNSPANIFASMKSGTFEDDNQNNSGPRPPDMYDALRTNPSPLQMQPTGWGQPAYGMGYQR</sequence>
<feature type="region of interest" description="Disordered" evidence="12">
    <location>
        <begin position="136"/>
        <end position="165"/>
    </location>
</feature>
<dbReference type="Pfam" id="PF00018">
    <property type="entry name" value="SH3_1"/>
    <property type="match status" value="2"/>
</dbReference>
<comment type="subcellular location">
    <subcellularLocation>
        <location evidence="3">Cell membrane</location>
        <topology evidence="3">Peripheral membrane protein</topology>
        <orientation evidence="3">Cytoplasmic side</orientation>
    </subcellularLocation>
    <subcellularLocation>
        <location evidence="2">Cytoplasm</location>
        <location evidence="2">Cytoskeleton</location>
        <location evidence="2">Actin patch</location>
    </subcellularLocation>
    <subcellularLocation>
        <location evidence="1">Endosome membrane</location>
        <topology evidence="1">Peripheral membrane protein</topology>
        <orientation evidence="1">Cytoplasmic side</orientation>
    </subcellularLocation>
</comment>
<feature type="compositionally biased region" description="Pro residues" evidence="12">
    <location>
        <begin position="791"/>
        <end position="819"/>
    </location>
</feature>
<feature type="region of interest" description="Disordered" evidence="12">
    <location>
        <begin position="268"/>
        <end position="334"/>
    </location>
</feature>
<feature type="compositionally biased region" description="Polar residues" evidence="12">
    <location>
        <begin position="1092"/>
        <end position="1103"/>
    </location>
</feature>
<feature type="region of interest" description="Disordered" evidence="12">
    <location>
        <begin position="1068"/>
        <end position="1115"/>
    </location>
</feature>
<feature type="domain" description="SH3" evidence="13">
    <location>
        <begin position="13"/>
        <end position="79"/>
    </location>
</feature>
<feature type="compositionally biased region" description="Basic and acidic residues" evidence="12">
    <location>
        <begin position="400"/>
        <end position="418"/>
    </location>
</feature>
<dbReference type="OrthoDB" id="5971719at2759"/>
<keyword evidence="9" id="KW-0009">Actin-binding</keyword>
<dbReference type="Pfam" id="PF24081">
    <property type="entry name" value="PH_SLA1"/>
    <property type="match status" value="1"/>
</dbReference>
<dbReference type="CDD" id="cd11773">
    <property type="entry name" value="SH3_Sla1p_1"/>
    <property type="match status" value="1"/>
</dbReference>
<dbReference type="PANTHER" id="PTHR15735:SF12">
    <property type="entry name" value="CDC42-INTERACTING PROTEIN 4, ISOFORM B"/>
    <property type="match status" value="1"/>
</dbReference>